<protein>
    <submittedName>
        <fullName evidence="8">tRNA methyltransferase Trm2</fullName>
    </submittedName>
</protein>
<evidence type="ECO:0000256" key="2">
    <source>
        <dbReference type="ARBA" id="ARBA00022679"/>
    </source>
</evidence>
<dbReference type="SUPFAM" id="SSF50249">
    <property type="entry name" value="Nucleic acid-binding proteins"/>
    <property type="match status" value="1"/>
</dbReference>
<sequence length="485" mass="54419">MATAVHPASPLQNQKVKRFRGPGKKKNKKKKVEEGSAEHILQLDVKRVLNGKTCDQVPYERFQEIEVSIQYLSSSGDGIGLVNDDSYAVVVPFTLPGDKVHAKLHFLTETYALADFLDVIEPSKERDNSLIRCKYFAKCGGCQYQMLEYSKQLEQKRNVIIKAFEYFSHLQPGQLCEIGPTESSPMEYNYRTKITPHFDVPRGGIPEGTDLVIGFQEKGRRRVFDIEECSIATKCINESMPSIFAATQAKKSEYKRGATILLRDVFDENNEHKVETDHKAVVKEVFGKFTFKFPAGAFFQNNNSILPKFTSFVHSQLFNSFGDEKFEAPKYLVDAYCGSGLFSITCSEGFQSVIGVEISSDSVAYAKTNAEANGIKNAEYLVGEAEKIFAKIETPAAETAMIIDPPRKGCDTAFLDQLLTYSPARVVYISCNVHTQARDISYILNHELGKDYKINDVRGFDLFPQSHHVESVLTFTKCKNEQASA</sequence>
<dbReference type="EMBL" id="KE651168">
    <property type="protein sequence ID" value="EEB09524.2"/>
    <property type="molecule type" value="Genomic_DNA"/>
</dbReference>
<dbReference type="PROSITE" id="PS50926">
    <property type="entry name" value="TRAM"/>
    <property type="match status" value="1"/>
</dbReference>
<dbReference type="Proteomes" id="UP000001744">
    <property type="component" value="Unassembled WGS sequence"/>
</dbReference>
<evidence type="ECO:0000256" key="3">
    <source>
        <dbReference type="ARBA" id="ARBA00022691"/>
    </source>
</evidence>
<evidence type="ECO:0000313" key="9">
    <source>
        <dbReference type="JaponicusDB" id="SJAG_04736"/>
    </source>
</evidence>
<dbReference type="AlphaFoldDB" id="B6K7M0"/>
<dbReference type="GO" id="GO:0000014">
    <property type="term" value="F:single-stranded DNA endodeoxyribonuclease activity"/>
    <property type="evidence" value="ECO:0007669"/>
    <property type="project" value="EnsemblFungi"/>
</dbReference>
<feature type="active site" evidence="5">
    <location>
        <position position="431"/>
    </location>
</feature>
<evidence type="ECO:0000256" key="4">
    <source>
        <dbReference type="PROSITE-ProRule" id="PRU01024"/>
    </source>
</evidence>
<evidence type="ECO:0000256" key="1">
    <source>
        <dbReference type="ARBA" id="ARBA00022603"/>
    </source>
</evidence>
<keyword evidence="2 4" id="KW-0808">Transferase</keyword>
<feature type="domain" description="TRAM" evidence="7">
    <location>
        <begin position="58"/>
        <end position="118"/>
    </location>
</feature>
<feature type="binding site" evidence="4">
    <location>
        <position position="300"/>
    </location>
    <ligand>
        <name>S-adenosyl-L-methionine</name>
        <dbReference type="ChEBI" id="CHEBI:59789"/>
    </ligand>
</feature>
<dbReference type="PANTHER" id="PTHR11061">
    <property type="entry name" value="RNA M5U METHYLTRANSFERASE"/>
    <property type="match status" value="1"/>
</dbReference>
<reference evidence="8 10" key="1">
    <citation type="journal article" date="2011" name="Science">
        <title>Comparative functional genomics of the fission yeasts.</title>
        <authorList>
            <person name="Rhind N."/>
            <person name="Chen Z."/>
            <person name="Yassour M."/>
            <person name="Thompson D.A."/>
            <person name="Haas B.J."/>
            <person name="Habib N."/>
            <person name="Wapinski I."/>
            <person name="Roy S."/>
            <person name="Lin M.F."/>
            <person name="Heiman D.I."/>
            <person name="Young S.K."/>
            <person name="Furuya K."/>
            <person name="Guo Y."/>
            <person name="Pidoux A."/>
            <person name="Chen H.M."/>
            <person name="Robbertse B."/>
            <person name="Goldberg J.M."/>
            <person name="Aoki K."/>
            <person name="Bayne E.H."/>
            <person name="Berlin A.M."/>
            <person name="Desjardins C.A."/>
            <person name="Dobbs E."/>
            <person name="Dukaj L."/>
            <person name="Fan L."/>
            <person name="FitzGerald M.G."/>
            <person name="French C."/>
            <person name="Gujja S."/>
            <person name="Hansen K."/>
            <person name="Keifenheim D."/>
            <person name="Levin J.Z."/>
            <person name="Mosher R.A."/>
            <person name="Mueller C.A."/>
            <person name="Pfiffner J."/>
            <person name="Priest M."/>
            <person name="Russ C."/>
            <person name="Smialowska A."/>
            <person name="Swoboda P."/>
            <person name="Sykes S.M."/>
            <person name="Vaughn M."/>
            <person name="Vengrova S."/>
            <person name="Yoder R."/>
            <person name="Zeng Q."/>
            <person name="Allshire R."/>
            <person name="Baulcombe D."/>
            <person name="Birren B.W."/>
            <person name="Brown W."/>
            <person name="Ekwall K."/>
            <person name="Kellis M."/>
            <person name="Leatherwood J."/>
            <person name="Levin H."/>
            <person name="Margalit H."/>
            <person name="Martienssen R."/>
            <person name="Nieduszynski C.A."/>
            <person name="Spatafora J.W."/>
            <person name="Friedman N."/>
            <person name="Dalgaard J.Z."/>
            <person name="Baumann P."/>
            <person name="Niki H."/>
            <person name="Regev A."/>
            <person name="Nusbaum C."/>
        </authorList>
    </citation>
    <scope>NUCLEOTIDE SEQUENCE [LARGE SCALE GENOMIC DNA]</scope>
    <source>
        <strain evidence="10">yFS275 / FY16936</strain>
    </source>
</reference>
<keyword evidence="3 4" id="KW-0949">S-adenosyl-L-methionine</keyword>
<dbReference type="Gene3D" id="2.40.50.140">
    <property type="entry name" value="Nucleic acid-binding proteins"/>
    <property type="match status" value="1"/>
</dbReference>
<dbReference type="PROSITE" id="PS51622">
    <property type="entry name" value="SAM_MT_RNA_M5U_2"/>
    <property type="match status" value="1"/>
</dbReference>
<feature type="binding site" evidence="4">
    <location>
        <position position="357"/>
    </location>
    <ligand>
        <name>S-adenosyl-L-methionine</name>
        <dbReference type="ChEBI" id="CHEBI:59789"/>
    </ligand>
</feature>
<dbReference type="PROSITE" id="PS51687">
    <property type="entry name" value="SAM_MT_RNA_M5U"/>
    <property type="match status" value="1"/>
</dbReference>
<dbReference type="SUPFAM" id="SSF53335">
    <property type="entry name" value="S-adenosyl-L-methionine-dependent methyltransferases"/>
    <property type="match status" value="1"/>
</dbReference>
<dbReference type="RefSeq" id="XP_002175817.2">
    <property type="nucleotide sequence ID" value="XM_002175781.2"/>
</dbReference>
<keyword evidence="1 4" id="KW-0489">Methyltransferase</keyword>
<dbReference type="PROSITE" id="PS01231">
    <property type="entry name" value="TRMA_2"/>
    <property type="match status" value="1"/>
</dbReference>
<dbReference type="InterPro" id="IPR030391">
    <property type="entry name" value="MeTrfase_TrmA_CS"/>
</dbReference>
<evidence type="ECO:0000256" key="5">
    <source>
        <dbReference type="PROSITE-ProRule" id="PRU10015"/>
    </source>
</evidence>
<dbReference type="JaponicusDB" id="SJAG_04736">
    <property type="gene designation" value="trm2"/>
</dbReference>
<dbReference type="InterPro" id="IPR025795">
    <property type="entry name" value="tRNA_(uracil-5-)_MeTrfase"/>
</dbReference>
<dbReference type="GO" id="GO:0030697">
    <property type="term" value="F:tRNA (uracil(54)-C5)-methyltransferase activity, S-adenosyl methionine-dependent"/>
    <property type="evidence" value="ECO:0007669"/>
    <property type="project" value="EnsemblFungi"/>
</dbReference>
<feature type="region of interest" description="Disordered" evidence="6">
    <location>
        <begin position="1"/>
        <end position="35"/>
    </location>
</feature>
<evidence type="ECO:0000313" key="10">
    <source>
        <dbReference type="Proteomes" id="UP000001744"/>
    </source>
</evidence>
<dbReference type="OrthoDB" id="10250660at2759"/>
<dbReference type="InterPro" id="IPR012340">
    <property type="entry name" value="NA-bd_OB-fold"/>
</dbReference>
<name>B6K7M0_SCHJY</name>
<gene>
    <name evidence="9" type="primary">trm2</name>
    <name evidence="8" type="ORF">SJAG_04736</name>
</gene>
<dbReference type="InterPro" id="IPR010280">
    <property type="entry name" value="U5_MeTrfase_fam"/>
</dbReference>
<feature type="binding site" evidence="4">
    <location>
        <position position="336"/>
    </location>
    <ligand>
        <name>S-adenosyl-L-methionine</name>
        <dbReference type="ChEBI" id="CHEBI:59789"/>
    </ligand>
</feature>
<dbReference type="FunFam" id="2.40.50.140:FF:000201">
    <property type="entry name" value="TRM2p tRNA methyltransferase"/>
    <property type="match status" value="1"/>
</dbReference>
<dbReference type="Gene3D" id="3.40.50.150">
    <property type="entry name" value="Vaccinia Virus protein VP39"/>
    <property type="match status" value="2"/>
</dbReference>
<dbReference type="GO" id="GO:0006400">
    <property type="term" value="P:tRNA modification"/>
    <property type="evidence" value="ECO:0007669"/>
    <property type="project" value="EnsemblFungi"/>
</dbReference>
<dbReference type="GO" id="GO:0032259">
    <property type="term" value="P:methylation"/>
    <property type="evidence" value="ECO:0007669"/>
    <property type="project" value="UniProtKB-KW"/>
</dbReference>
<dbReference type="Pfam" id="PF01938">
    <property type="entry name" value="TRAM"/>
    <property type="match status" value="1"/>
</dbReference>
<dbReference type="InterPro" id="IPR002792">
    <property type="entry name" value="TRAM_dom"/>
</dbReference>
<proteinExistence type="inferred from homology"/>
<dbReference type="HOGENOM" id="CLU_014689_3_2_1"/>
<dbReference type="GeneID" id="7051523"/>
<evidence type="ECO:0000256" key="6">
    <source>
        <dbReference type="SAM" id="MobiDB-lite"/>
    </source>
</evidence>
<accession>B6K7M0</accession>
<dbReference type="VEuPathDB" id="FungiDB:SJAG_04736"/>
<keyword evidence="10" id="KW-1185">Reference proteome</keyword>
<dbReference type="InterPro" id="IPR029063">
    <property type="entry name" value="SAM-dependent_MTases_sf"/>
</dbReference>
<dbReference type="STRING" id="402676.B6K7M0"/>
<evidence type="ECO:0000259" key="7">
    <source>
        <dbReference type="PROSITE" id="PS50926"/>
    </source>
</evidence>
<dbReference type="Pfam" id="PF05958">
    <property type="entry name" value="tRNA_U5-meth_tr"/>
    <property type="match status" value="1"/>
</dbReference>
<dbReference type="eggNOG" id="KOG2187">
    <property type="taxonomic scope" value="Eukaryota"/>
</dbReference>
<comment type="similarity">
    <text evidence="4">Belongs to the class I-like SAM-binding methyltransferase superfamily. RNA M5U methyltransferase family.</text>
</comment>
<dbReference type="GO" id="GO:0051908">
    <property type="term" value="F:double-stranded DNA 5'-3' DNA exonuclease activity"/>
    <property type="evidence" value="ECO:0007669"/>
    <property type="project" value="EnsemblFungi"/>
</dbReference>
<feature type="active site" description="Nucleophile" evidence="4">
    <location>
        <position position="431"/>
    </location>
</feature>
<dbReference type="OMA" id="GGCKWQH"/>
<evidence type="ECO:0000313" key="8">
    <source>
        <dbReference type="EMBL" id="EEB09524.2"/>
    </source>
</evidence>
<dbReference type="PANTHER" id="PTHR11061:SF30">
    <property type="entry name" value="TRNA (URACIL(54)-C(5))-METHYLTRANSFERASE"/>
    <property type="match status" value="1"/>
</dbReference>
<dbReference type="PROSITE" id="PS01230">
    <property type="entry name" value="TRMA_1"/>
    <property type="match status" value="1"/>
</dbReference>
<feature type="compositionally biased region" description="Basic residues" evidence="6">
    <location>
        <begin position="15"/>
        <end position="30"/>
    </location>
</feature>
<dbReference type="CDD" id="cd02440">
    <property type="entry name" value="AdoMet_MTases"/>
    <property type="match status" value="1"/>
</dbReference>
<organism evidence="8 10">
    <name type="scientific">Schizosaccharomyces japonicus (strain yFS275 / FY16936)</name>
    <name type="common">Fission yeast</name>
    <dbReference type="NCBI Taxonomy" id="402676"/>
    <lineage>
        <taxon>Eukaryota</taxon>
        <taxon>Fungi</taxon>
        <taxon>Dikarya</taxon>
        <taxon>Ascomycota</taxon>
        <taxon>Taphrinomycotina</taxon>
        <taxon>Schizosaccharomycetes</taxon>
        <taxon>Schizosaccharomycetales</taxon>
        <taxon>Schizosaccharomycetaceae</taxon>
        <taxon>Schizosaccharomyces</taxon>
    </lineage>
</organism>
<feature type="binding site" evidence="4">
    <location>
        <position position="404"/>
    </location>
    <ligand>
        <name>S-adenosyl-L-methionine</name>
        <dbReference type="ChEBI" id="CHEBI:59789"/>
    </ligand>
</feature>
<dbReference type="InterPro" id="IPR030390">
    <property type="entry name" value="MeTrfase_TrmA_AS"/>
</dbReference>